<feature type="transmembrane region" description="Helical" evidence="6">
    <location>
        <begin position="56"/>
        <end position="76"/>
    </location>
</feature>
<name>A0A4R6QJK5_9BURK</name>
<dbReference type="InterPro" id="IPR036259">
    <property type="entry name" value="MFS_trans_sf"/>
</dbReference>
<evidence type="ECO:0000256" key="6">
    <source>
        <dbReference type="SAM" id="Phobius"/>
    </source>
</evidence>
<dbReference type="InterPro" id="IPR011701">
    <property type="entry name" value="MFS"/>
</dbReference>
<keyword evidence="3 6" id="KW-0812">Transmembrane</keyword>
<evidence type="ECO:0000256" key="3">
    <source>
        <dbReference type="ARBA" id="ARBA00022692"/>
    </source>
</evidence>
<comment type="caution">
    <text evidence="8">The sequence shown here is derived from an EMBL/GenBank/DDBJ whole genome shotgun (WGS) entry which is preliminary data.</text>
</comment>
<dbReference type="SUPFAM" id="SSF103473">
    <property type="entry name" value="MFS general substrate transporter"/>
    <property type="match status" value="1"/>
</dbReference>
<accession>A0A4R6QJK5</accession>
<feature type="transmembrane region" description="Helical" evidence="6">
    <location>
        <begin position="292"/>
        <end position="310"/>
    </location>
</feature>
<dbReference type="GO" id="GO:0005886">
    <property type="term" value="C:plasma membrane"/>
    <property type="evidence" value="ECO:0007669"/>
    <property type="project" value="UniProtKB-SubCell"/>
</dbReference>
<protein>
    <submittedName>
        <fullName evidence="8">Putative MFS family arabinose efflux permease</fullName>
    </submittedName>
</protein>
<proteinExistence type="predicted"/>
<feature type="domain" description="Major facilitator superfamily (MFS) profile" evidence="7">
    <location>
        <begin position="22"/>
        <end position="408"/>
    </location>
</feature>
<evidence type="ECO:0000259" key="7">
    <source>
        <dbReference type="PROSITE" id="PS50850"/>
    </source>
</evidence>
<dbReference type="RefSeq" id="WP_133701765.1">
    <property type="nucleotide sequence ID" value="NZ_SNXS01000004.1"/>
</dbReference>
<sequence length="415" mass="44850">MAELQSDQPKKPALSDKRERGLLWLLAFTQFTVITDFVIMMPLGPQIMEAFSVGPAAFATAVSAYSWCSGLSGLMSATYIDRFDRKRLLLVVYALFALSNLGCALASSFSLMVLSRAFAGFTGGVMGALVMAIVADVIPAQRRGTATGLIMTAFPMAAVAGVPLGVFLGARHGWQSPFYVLVLVSVLIWVIARYALPRLNAHLAQRRVPMAEVLPQLWALLREPRHLRAFALSGPMMMSGMLVIPFISPVFVANLHLKPEDLSWVYMAGGLATLFTARAVGRLSDRYGAVRVFRVLALVSALPLVAVTYLPAWPLWGLMLFFPLFMVPVSGRVIPMQALLSTVPAMAQRGAFMSVNNAIQSLGVGCAVWVGGLLLSNGPGGRVEGYHLNGWLALALTAWAMFWIGRVRPTIAGAH</sequence>
<dbReference type="PANTHER" id="PTHR43124">
    <property type="entry name" value="PURINE EFFLUX PUMP PBUE"/>
    <property type="match status" value="1"/>
</dbReference>
<dbReference type="OrthoDB" id="9812221at2"/>
<feature type="transmembrane region" description="Helical" evidence="6">
    <location>
        <begin position="117"/>
        <end position="137"/>
    </location>
</feature>
<comment type="subcellular location">
    <subcellularLocation>
        <location evidence="1">Cell membrane</location>
        <topology evidence="1">Multi-pass membrane protein</topology>
    </subcellularLocation>
</comment>
<dbReference type="AlphaFoldDB" id="A0A4R6QJK5"/>
<evidence type="ECO:0000256" key="2">
    <source>
        <dbReference type="ARBA" id="ARBA00022475"/>
    </source>
</evidence>
<feature type="transmembrane region" description="Helical" evidence="6">
    <location>
        <begin position="355"/>
        <end position="376"/>
    </location>
</feature>
<dbReference type="InterPro" id="IPR020846">
    <property type="entry name" value="MFS_dom"/>
</dbReference>
<dbReference type="PANTHER" id="PTHR43124:SF3">
    <property type="entry name" value="CHLORAMPHENICOL EFFLUX PUMP RV0191"/>
    <property type="match status" value="1"/>
</dbReference>
<reference evidence="8 9" key="1">
    <citation type="submission" date="2019-03" db="EMBL/GenBank/DDBJ databases">
        <title>Genomic Encyclopedia of Type Strains, Phase IV (KMG-IV): sequencing the most valuable type-strain genomes for metagenomic binning, comparative biology and taxonomic classification.</title>
        <authorList>
            <person name="Goeker M."/>
        </authorList>
    </citation>
    <scope>NUCLEOTIDE SEQUENCE [LARGE SCALE GENOMIC DNA]</scope>
    <source>
        <strain evidence="8 9">DSM 16998</strain>
    </source>
</reference>
<dbReference type="EMBL" id="SNXS01000004">
    <property type="protein sequence ID" value="TDP63906.1"/>
    <property type="molecule type" value="Genomic_DNA"/>
</dbReference>
<feature type="transmembrane region" description="Helical" evidence="6">
    <location>
        <begin position="149"/>
        <end position="170"/>
    </location>
</feature>
<keyword evidence="2" id="KW-1003">Cell membrane</keyword>
<dbReference type="InterPro" id="IPR050189">
    <property type="entry name" value="MFS_Efflux_Transporters"/>
</dbReference>
<evidence type="ECO:0000313" key="8">
    <source>
        <dbReference type="EMBL" id="TDP63906.1"/>
    </source>
</evidence>
<keyword evidence="4 6" id="KW-1133">Transmembrane helix</keyword>
<feature type="transmembrane region" description="Helical" evidence="6">
    <location>
        <begin position="316"/>
        <end position="334"/>
    </location>
</feature>
<evidence type="ECO:0000256" key="5">
    <source>
        <dbReference type="ARBA" id="ARBA00023136"/>
    </source>
</evidence>
<dbReference type="CDD" id="cd17324">
    <property type="entry name" value="MFS_NepI_like"/>
    <property type="match status" value="1"/>
</dbReference>
<dbReference type="FunCoup" id="A0A4R6QJK5">
    <property type="interactions" value="280"/>
</dbReference>
<feature type="transmembrane region" description="Helical" evidence="6">
    <location>
        <begin position="88"/>
        <end position="111"/>
    </location>
</feature>
<feature type="transmembrane region" description="Helical" evidence="6">
    <location>
        <begin position="176"/>
        <end position="196"/>
    </location>
</feature>
<dbReference type="Gene3D" id="1.20.1250.20">
    <property type="entry name" value="MFS general substrate transporter like domains"/>
    <property type="match status" value="1"/>
</dbReference>
<dbReference type="Proteomes" id="UP000295361">
    <property type="component" value="Unassembled WGS sequence"/>
</dbReference>
<feature type="transmembrane region" description="Helical" evidence="6">
    <location>
        <begin position="229"/>
        <end position="251"/>
    </location>
</feature>
<gene>
    <name evidence="8" type="ORF">DES47_104188</name>
</gene>
<keyword evidence="5 6" id="KW-0472">Membrane</keyword>
<dbReference type="InParanoid" id="A0A4R6QJK5"/>
<evidence type="ECO:0000313" key="9">
    <source>
        <dbReference type="Proteomes" id="UP000295361"/>
    </source>
</evidence>
<organism evidence="8 9">
    <name type="scientific">Roseateles toxinivorans</name>
    <dbReference type="NCBI Taxonomy" id="270368"/>
    <lineage>
        <taxon>Bacteria</taxon>
        <taxon>Pseudomonadati</taxon>
        <taxon>Pseudomonadota</taxon>
        <taxon>Betaproteobacteria</taxon>
        <taxon>Burkholderiales</taxon>
        <taxon>Sphaerotilaceae</taxon>
        <taxon>Roseateles</taxon>
    </lineage>
</organism>
<dbReference type="PROSITE" id="PS50850">
    <property type="entry name" value="MFS"/>
    <property type="match status" value="1"/>
</dbReference>
<dbReference type="Pfam" id="PF07690">
    <property type="entry name" value="MFS_1"/>
    <property type="match status" value="2"/>
</dbReference>
<feature type="transmembrane region" description="Helical" evidence="6">
    <location>
        <begin position="263"/>
        <end position="280"/>
    </location>
</feature>
<feature type="transmembrane region" description="Helical" evidence="6">
    <location>
        <begin position="21"/>
        <end position="44"/>
    </location>
</feature>
<evidence type="ECO:0000256" key="4">
    <source>
        <dbReference type="ARBA" id="ARBA00022989"/>
    </source>
</evidence>
<dbReference type="GO" id="GO:0022857">
    <property type="term" value="F:transmembrane transporter activity"/>
    <property type="evidence" value="ECO:0007669"/>
    <property type="project" value="InterPro"/>
</dbReference>
<keyword evidence="9" id="KW-1185">Reference proteome</keyword>
<evidence type="ECO:0000256" key="1">
    <source>
        <dbReference type="ARBA" id="ARBA00004651"/>
    </source>
</evidence>
<feature type="transmembrane region" description="Helical" evidence="6">
    <location>
        <begin position="388"/>
        <end position="405"/>
    </location>
</feature>